<accession>A0A5N6NQ51</accession>
<dbReference type="OrthoDB" id="1692695at2759"/>
<keyword evidence="1" id="KW-1133">Transmembrane helix</keyword>
<proteinExistence type="predicted"/>
<evidence type="ECO:0000313" key="2">
    <source>
        <dbReference type="EMBL" id="KAD4982392.1"/>
    </source>
</evidence>
<name>A0A5N6NQ51_9ASTR</name>
<evidence type="ECO:0000313" key="3">
    <source>
        <dbReference type="Proteomes" id="UP000326396"/>
    </source>
</evidence>
<organism evidence="2 3">
    <name type="scientific">Mikania micrantha</name>
    <name type="common">bitter vine</name>
    <dbReference type="NCBI Taxonomy" id="192012"/>
    <lineage>
        <taxon>Eukaryota</taxon>
        <taxon>Viridiplantae</taxon>
        <taxon>Streptophyta</taxon>
        <taxon>Embryophyta</taxon>
        <taxon>Tracheophyta</taxon>
        <taxon>Spermatophyta</taxon>
        <taxon>Magnoliopsida</taxon>
        <taxon>eudicotyledons</taxon>
        <taxon>Gunneridae</taxon>
        <taxon>Pentapetalae</taxon>
        <taxon>asterids</taxon>
        <taxon>campanulids</taxon>
        <taxon>Asterales</taxon>
        <taxon>Asteraceae</taxon>
        <taxon>Asteroideae</taxon>
        <taxon>Heliantheae alliance</taxon>
        <taxon>Eupatorieae</taxon>
        <taxon>Mikania</taxon>
    </lineage>
</organism>
<sequence>MAKPTSQWVCIVILALMGSTFTMAHMVKLSRKLLMDKNGEPEPNLDSAAKTVQHHSQVDITEVSASGCGGSREDKEIYGGGQGSGVTSIGFQRIFPFPGFPFAILVPQVTTWGEGGGYGGSDNRPGVGVNCPCAHNTLPIHYVITPVYSQPMKTASLDNMKCEGPCDLAPGPSGN</sequence>
<keyword evidence="3" id="KW-1185">Reference proteome</keyword>
<keyword evidence="1" id="KW-0812">Transmembrane</keyword>
<comment type="caution">
    <text evidence="2">The sequence shown here is derived from an EMBL/GenBank/DDBJ whole genome shotgun (WGS) entry which is preliminary data.</text>
</comment>
<gene>
    <name evidence="2" type="ORF">E3N88_19063</name>
</gene>
<feature type="transmembrane region" description="Helical" evidence="1">
    <location>
        <begin position="6"/>
        <end position="27"/>
    </location>
</feature>
<evidence type="ECO:0000256" key="1">
    <source>
        <dbReference type="SAM" id="Phobius"/>
    </source>
</evidence>
<dbReference type="EMBL" id="SZYD01000010">
    <property type="protein sequence ID" value="KAD4982392.1"/>
    <property type="molecule type" value="Genomic_DNA"/>
</dbReference>
<dbReference type="AlphaFoldDB" id="A0A5N6NQ51"/>
<dbReference type="Proteomes" id="UP000326396">
    <property type="component" value="Linkage Group LG18"/>
</dbReference>
<reference evidence="2 3" key="1">
    <citation type="submission" date="2019-05" db="EMBL/GenBank/DDBJ databases">
        <title>Mikania micrantha, genome provides insights into the molecular mechanism of rapid growth.</title>
        <authorList>
            <person name="Liu B."/>
        </authorList>
    </citation>
    <scope>NUCLEOTIDE SEQUENCE [LARGE SCALE GENOMIC DNA]</scope>
    <source>
        <strain evidence="2">NLD-2019</strain>
        <tissue evidence="2">Leaf</tissue>
    </source>
</reference>
<protein>
    <submittedName>
        <fullName evidence="2">Uncharacterized protein</fullName>
    </submittedName>
</protein>
<keyword evidence="1" id="KW-0472">Membrane</keyword>